<evidence type="ECO:0000313" key="3">
    <source>
        <dbReference type="Proteomes" id="UP001456524"/>
    </source>
</evidence>
<dbReference type="Proteomes" id="UP001456524">
    <property type="component" value="Unassembled WGS sequence"/>
</dbReference>
<gene>
    <name evidence="2" type="ORF">IWX90DRAFT_310392</name>
</gene>
<feature type="compositionally biased region" description="Gly residues" evidence="1">
    <location>
        <begin position="222"/>
        <end position="233"/>
    </location>
</feature>
<proteinExistence type="predicted"/>
<feature type="region of interest" description="Disordered" evidence="1">
    <location>
        <begin position="144"/>
        <end position="169"/>
    </location>
</feature>
<dbReference type="EMBL" id="JBBWUH010000008">
    <property type="protein sequence ID" value="KAK8159779.1"/>
    <property type="molecule type" value="Genomic_DNA"/>
</dbReference>
<sequence length="233" mass="26098">MLEALADEITKVAWEIHWPETVDFKAFDCIALDKLDFSLRPGSTSMPGPNNLSWRRGWIDRAVAHQHRRSRSCYSLPHACIQGAVIYCHRLATIPHRRHQHLARRETAGAPVGVSSASLGLRKCLEDRHSLREGRLQAADLGGDLPACQHSNRPASATRGREVRTSRRSGNFLAEKRMLLEGARIKRRTMCRELGSPVYRSRRPDDPHLLLRTGGRFDGRGVHTGGTPGQMCS</sequence>
<evidence type="ECO:0000256" key="1">
    <source>
        <dbReference type="SAM" id="MobiDB-lite"/>
    </source>
</evidence>
<protein>
    <submittedName>
        <fullName evidence="2">Uncharacterized protein</fullName>
    </submittedName>
</protein>
<name>A0ABR1XLS4_9PEZI</name>
<organism evidence="2 3">
    <name type="scientific">Phyllosticta citrichinensis</name>
    <dbReference type="NCBI Taxonomy" id="1130410"/>
    <lineage>
        <taxon>Eukaryota</taxon>
        <taxon>Fungi</taxon>
        <taxon>Dikarya</taxon>
        <taxon>Ascomycota</taxon>
        <taxon>Pezizomycotina</taxon>
        <taxon>Dothideomycetes</taxon>
        <taxon>Dothideomycetes incertae sedis</taxon>
        <taxon>Botryosphaeriales</taxon>
        <taxon>Phyllostictaceae</taxon>
        <taxon>Phyllosticta</taxon>
    </lineage>
</organism>
<reference evidence="2 3" key="1">
    <citation type="journal article" date="2022" name="G3 (Bethesda)">
        <title>Enemy or ally: a genomic approach to elucidate the lifestyle of Phyllosticta citrichinaensis.</title>
        <authorList>
            <person name="Buijs V.A."/>
            <person name="Groenewald J.Z."/>
            <person name="Haridas S."/>
            <person name="LaButti K.M."/>
            <person name="Lipzen A."/>
            <person name="Martin F.M."/>
            <person name="Barry K."/>
            <person name="Grigoriev I.V."/>
            <person name="Crous P.W."/>
            <person name="Seidl M.F."/>
        </authorList>
    </citation>
    <scope>NUCLEOTIDE SEQUENCE [LARGE SCALE GENOMIC DNA]</scope>
    <source>
        <strain evidence="2 3">CBS 129764</strain>
    </source>
</reference>
<feature type="region of interest" description="Disordered" evidence="1">
    <location>
        <begin position="214"/>
        <end position="233"/>
    </location>
</feature>
<accession>A0ABR1XLS4</accession>
<comment type="caution">
    <text evidence="2">The sequence shown here is derived from an EMBL/GenBank/DDBJ whole genome shotgun (WGS) entry which is preliminary data.</text>
</comment>
<evidence type="ECO:0000313" key="2">
    <source>
        <dbReference type="EMBL" id="KAK8159779.1"/>
    </source>
</evidence>
<keyword evidence="3" id="KW-1185">Reference proteome</keyword>